<evidence type="ECO:0000313" key="4">
    <source>
        <dbReference type="Proteomes" id="UP000290365"/>
    </source>
</evidence>
<dbReference type="InterPro" id="IPR029058">
    <property type="entry name" value="AB_hydrolase_fold"/>
</dbReference>
<evidence type="ECO:0000256" key="1">
    <source>
        <dbReference type="SAM" id="MobiDB-lite"/>
    </source>
</evidence>
<keyword evidence="4" id="KW-1185">Reference proteome</keyword>
<organism evidence="3 4">
    <name type="scientific">Ktedonosporobacter rubrisoli</name>
    <dbReference type="NCBI Taxonomy" id="2509675"/>
    <lineage>
        <taxon>Bacteria</taxon>
        <taxon>Bacillati</taxon>
        <taxon>Chloroflexota</taxon>
        <taxon>Ktedonobacteria</taxon>
        <taxon>Ktedonobacterales</taxon>
        <taxon>Ktedonosporobacteraceae</taxon>
        <taxon>Ktedonosporobacter</taxon>
    </lineage>
</organism>
<name>A0A4P6JUH4_KTERU</name>
<feature type="transmembrane region" description="Helical" evidence="2">
    <location>
        <begin position="42"/>
        <end position="66"/>
    </location>
</feature>
<feature type="transmembrane region" description="Helical" evidence="2">
    <location>
        <begin position="86"/>
        <end position="105"/>
    </location>
</feature>
<keyword evidence="2" id="KW-1133">Transmembrane helix</keyword>
<feature type="region of interest" description="Disordered" evidence="1">
    <location>
        <begin position="1"/>
        <end position="34"/>
    </location>
</feature>
<feature type="transmembrane region" description="Helical" evidence="2">
    <location>
        <begin position="157"/>
        <end position="183"/>
    </location>
</feature>
<evidence type="ECO:0008006" key="5">
    <source>
        <dbReference type="Google" id="ProtNLM"/>
    </source>
</evidence>
<dbReference type="PANTHER" id="PTHR48098:SF1">
    <property type="entry name" value="DIACYLGLYCEROL ACYLTRANSFERASE_MYCOLYLTRANSFERASE AG85A"/>
    <property type="match status" value="1"/>
</dbReference>
<dbReference type="Proteomes" id="UP000290365">
    <property type="component" value="Chromosome"/>
</dbReference>
<dbReference type="RefSeq" id="WP_129889649.1">
    <property type="nucleotide sequence ID" value="NZ_CP035758.1"/>
</dbReference>
<dbReference type="PANTHER" id="PTHR48098">
    <property type="entry name" value="ENTEROCHELIN ESTERASE-RELATED"/>
    <property type="match status" value="1"/>
</dbReference>
<dbReference type="EMBL" id="CP035758">
    <property type="protein sequence ID" value="QBD78596.1"/>
    <property type="molecule type" value="Genomic_DNA"/>
</dbReference>
<evidence type="ECO:0000256" key="2">
    <source>
        <dbReference type="SAM" id="Phobius"/>
    </source>
</evidence>
<dbReference type="InterPro" id="IPR050583">
    <property type="entry name" value="Mycobacterial_A85_antigen"/>
</dbReference>
<feature type="transmembrane region" description="Helical" evidence="2">
    <location>
        <begin position="112"/>
        <end position="131"/>
    </location>
</feature>
<dbReference type="KEGG" id="kbs:EPA93_22410"/>
<protein>
    <recommendedName>
        <fullName evidence="5">Esterase family protein</fullName>
    </recommendedName>
</protein>
<dbReference type="OrthoDB" id="9803578at2"/>
<dbReference type="AlphaFoldDB" id="A0A4P6JUH4"/>
<dbReference type="Gene3D" id="3.40.50.1820">
    <property type="entry name" value="alpha/beta hydrolase"/>
    <property type="match status" value="1"/>
</dbReference>
<keyword evidence="2" id="KW-0472">Membrane</keyword>
<dbReference type="GO" id="GO:0016747">
    <property type="term" value="F:acyltransferase activity, transferring groups other than amino-acyl groups"/>
    <property type="evidence" value="ECO:0007669"/>
    <property type="project" value="TreeGrafter"/>
</dbReference>
<sequence length="540" mass="59167">MRPLIRQARNQEKQPDELPLPDMPTRPAPALKNPAPEPDRRLAFLIPLMLFVLALLTAVLSGWLLFNSSALGAISSIIINFGIDPQRALLIAALTIAAASALLGAMLGRRKLGAIVGAGLIFWFAYLSGFIEAELKPVYDPGGHLEPLNATALQHTAIMMMGLGLLTAFIGASVGIALGSVLLSPPYHLVQLIWKRVISRGASPWAQTVEGSDNHVLSVLKTASNWLGAVIMVGLLLIASQSGDLFLFSPDIGLHQVPKITNVKKGLPTHGTVVEDHLTSEALHGLVKPFLVYLPPSYNTPEGRTKHYPTLYLLHGSPGKDTDWVTGGKAVQSADTLIDTGKIPELIMILPDGNGRPGATTEWGNSFDQRQLIETYVTNDLVKYVDQHYRTIPQSNQRGIGGLSMGGFGAMNIAIHHPDVFGTVISLGGYYRAEGAIWGHNTAYILANSPIYELPQAPKAWKLHMYLGAATKDEPYYTDTILFMKLLDKLHISYKFDLQKGYHSWVVWQTQMYNALSWLNWKVTQQGEGHIRTPVVTHHR</sequence>
<gene>
    <name evidence="3" type="ORF">EPA93_22410</name>
</gene>
<evidence type="ECO:0000313" key="3">
    <source>
        <dbReference type="EMBL" id="QBD78596.1"/>
    </source>
</evidence>
<proteinExistence type="predicted"/>
<accession>A0A4P6JUH4</accession>
<reference evidence="3 4" key="1">
    <citation type="submission" date="2019-01" db="EMBL/GenBank/DDBJ databases">
        <title>Ktedonosporobacter rubrisoli SCAWS-G2.</title>
        <authorList>
            <person name="Huang Y."/>
            <person name="Yan B."/>
        </authorList>
    </citation>
    <scope>NUCLEOTIDE SEQUENCE [LARGE SCALE GENOMIC DNA]</scope>
    <source>
        <strain evidence="3 4">SCAWS-G2</strain>
    </source>
</reference>
<dbReference type="Pfam" id="PF00756">
    <property type="entry name" value="Esterase"/>
    <property type="match status" value="1"/>
</dbReference>
<feature type="transmembrane region" description="Helical" evidence="2">
    <location>
        <begin position="226"/>
        <end position="248"/>
    </location>
</feature>
<dbReference type="SUPFAM" id="SSF53474">
    <property type="entry name" value="alpha/beta-Hydrolases"/>
    <property type="match status" value="1"/>
</dbReference>
<keyword evidence="2" id="KW-0812">Transmembrane</keyword>
<dbReference type="InterPro" id="IPR000801">
    <property type="entry name" value="Esterase-like"/>
</dbReference>